<name>A0A6A6Z7Y4_9PEZI</name>
<reference evidence="4" key="3">
    <citation type="submission" date="2025-04" db="UniProtKB">
        <authorList>
            <consortium name="RefSeq"/>
        </authorList>
    </citation>
    <scope>IDENTIFICATION</scope>
    <source>
        <strain evidence="4">CBS 304.34</strain>
    </source>
</reference>
<evidence type="ECO:0000313" key="2">
    <source>
        <dbReference type="EMBL" id="KAF2816327.1"/>
    </source>
</evidence>
<gene>
    <name evidence="2 4" type="ORF">BDZ99DRAFT_458201</name>
</gene>
<feature type="compositionally biased region" description="Low complexity" evidence="1">
    <location>
        <begin position="1"/>
        <end position="11"/>
    </location>
</feature>
<dbReference type="GeneID" id="54459756"/>
<reference evidence="2 4" key="1">
    <citation type="journal article" date="2020" name="Stud. Mycol.">
        <title>101 Dothideomycetes genomes: a test case for predicting lifestyles and emergence of pathogens.</title>
        <authorList>
            <person name="Haridas S."/>
            <person name="Albert R."/>
            <person name="Binder M."/>
            <person name="Bloem J."/>
            <person name="Labutti K."/>
            <person name="Salamov A."/>
            <person name="Andreopoulos B."/>
            <person name="Baker S."/>
            <person name="Barry K."/>
            <person name="Bills G."/>
            <person name="Bluhm B."/>
            <person name="Cannon C."/>
            <person name="Castanera R."/>
            <person name="Culley D."/>
            <person name="Daum C."/>
            <person name="Ezra D."/>
            <person name="Gonzalez J."/>
            <person name="Henrissat B."/>
            <person name="Kuo A."/>
            <person name="Liang C."/>
            <person name="Lipzen A."/>
            <person name="Lutzoni F."/>
            <person name="Magnuson J."/>
            <person name="Mondo S."/>
            <person name="Nolan M."/>
            <person name="Ohm R."/>
            <person name="Pangilinan J."/>
            <person name="Park H.-J."/>
            <person name="Ramirez L."/>
            <person name="Alfaro M."/>
            <person name="Sun H."/>
            <person name="Tritt A."/>
            <person name="Yoshinaga Y."/>
            <person name="Zwiers L.-H."/>
            <person name="Turgeon B."/>
            <person name="Goodwin S."/>
            <person name="Spatafora J."/>
            <person name="Crous P."/>
            <person name="Grigoriev I."/>
        </authorList>
    </citation>
    <scope>NUCLEOTIDE SEQUENCE</scope>
    <source>
        <strain evidence="2 4">CBS 304.34</strain>
    </source>
</reference>
<accession>A0A6A6Z7Y4</accession>
<organism evidence="2">
    <name type="scientific">Mytilinidion resinicola</name>
    <dbReference type="NCBI Taxonomy" id="574789"/>
    <lineage>
        <taxon>Eukaryota</taxon>
        <taxon>Fungi</taxon>
        <taxon>Dikarya</taxon>
        <taxon>Ascomycota</taxon>
        <taxon>Pezizomycotina</taxon>
        <taxon>Dothideomycetes</taxon>
        <taxon>Pleosporomycetidae</taxon>
        <taxon>Mytilinidiales</taxon>
        <taxon>Mytilinidiaceae</taxon>
        <taxon>Mytilinidion</taxon>
    </lineage>
</organism>
<reference evidence="4" key="2">
    <citation type="submission" date="2020-04" db="EMBL/GenBank/DDBJ databases">
        <authorList>
            <consortium name="NCBI Genome Project"/>
        </authorList>
    </citation>
    <scope>NUCLEOTIDE SEQUENCE</scope>
    <source>
        <strain evidence="4">CBS 304.34</strain>
    </source>
</reference>
<dbReference type="RefSeq" id="XP_033583291.1">
    <property type="nucleotide sequence ID" value="XM_033718863.1"/>
</dbReference>
<protein>
    <submittedName>
        <fullName evidence="2 4">Uncharacterized protein</fullName>
    </submittedName>
</protein>
<dbReference type="EMBL" id="MU003693">
    <property type="protein sequence ID" value="KAF2816327.1"/>
    <property type="molecule type" value="Genomic_DNA"/>
</dbReference>
<feature type="region of interest" description="Disordered" evidence="1">
    <location>
        <begin position="1"/>
        <end position="60"/>
    </location>
</feature>
<evidence type="ECO:0000313" key="3">
    <source>
        <dbReference type="Proteomes" id="UP000504636"/>
    </source>
</evidence>
<sequence>MPAAVATAAPASSRLVSPRPKFAPHGPPFTAIDGAGRSLPQVGPPGPTRRLGFGMQGFFP</sequence>
<evidence type="ECO:0000313" key="4">
    <source>
        <dbReference type="RefSeq" id="XP_033583291.1"/>
    </source>
</evidence>
<dbReference type="AlphaFoldDB" id="A0A6A6Z7Y4"/>
<proteinExistence type="predicted"/>
<evidence type="ECO:0000256" key="1">
    <source>
        <dbReference type="SAM" id="MobiDB-lite"/>
    </source>
</evidence>
<keyword evidence="3" id="KW-1185">Reference proteome</keyword>
<dbReference type="Proteomes" id="UP000504636">
    <property type="component" value="Unplaced"/>
</dbReference>